<dbReference type="Gene3D" id="1.20.120.1100">
    <property type="match status" value="1"/>
</dbReference>
<evidence type="ECO:0000313" key="3">
    <source>
        <dbReference type="Proteomes" id="UP001328107"/>
    </source>
</evidence>
<reference evidence="3" key="1">
    <citation type="submission" date="2022-10" db="EMBL/GenBank/DDBJ databases">
        <title>Genome assembly of Pristionchus species.</title>
        <authorList>
            <person name="Yoshida K."/>
            <person name="Sommer R.J."/>
        </authorList>
    </citation>
    <scope>NUCLEOTIDE SEQUENCE [LARGE SCALE GENOMIC DNA]</scope>
    <source>
        <strain evidence="3">RS5460</strain>
    </source>
</reference>
<evidence type="ECO:0000313" key="2">
    <source>
        <dbReference type="EMBL" id="GMR57898.1"/>
    </source>
</evidence>
<accession>A0AAN5I9P5</accession>
<keyword evidence="3" id="KW-1185">Reference proteome</keyword>
<gene>
    <name evidence="2" type="ORF">PMAYCL1PPCAC_28093</name>
</gene>
<feature type="chain" id="PRO_5042957925" description="SXP/RAL-2 family protein Ani s 5-like cation-binding domain-containing protein" evidence="1">
    <location>
        <begin position="19"/>
        <end position="192"/>
    </location>
</feature>
<sequence>MTRLTILLMFSLSALVLSSPIDPQTSANRFFGQIFEKYFAEAYEELFDLLHGKWSSFYPGLLKDDEIAVLKKDFIGFFENEGTPTVSFTKEQFLEVGKRMEKEIDDRIEKLTEEGRAFVIERKNDATRRRPRAEFMNEFADFRKKYEALSTAAKESIEAQFPIFGKIPEIQAHLNVVDRLVRHMTKLSGKKF</sequence>
<dbReference type="Proteomes" id="UP001328107">
    <property type="component" value="Unassembled WGS sequence"/>
</dbReference>
<keyword evidence="1" id="KW-0732">Signal</keyword>
<protein>
    <recommendedName>
        <fullName evidence="4">SXP/RAL-2 family protein Ani s 5-like cation-binding domain-containing protein</fullName>
    </recommendedName>
</protein>
<evidence type="ECO:0008006" key="4">
    <source>
        <dbReference type="Google" id="ProtNLM"/>
    </source>
</evidence>
<dbReference type="EMBL" id="BTRK01000006">
    <property type="protein sequence ID" value="GMR57898.1"/>
    <property type="molecule type" value="Genomic_DNA"/>
</dbReference>
<proteinExistence type="predicted"/>
<evidence type="ECO:0000256" key="1">
    <source>
        <dbReference type="SAM" id="SignalP"/>
    </source>
</evidence>
<organism evidence="2 3">
    <name type="scientific">Pristionchus mayeri</name>
    <dbReference type="NCBI Taxonomy" id="1317129"/>
    <lineage>
        <taxon>Eukaryota</taxon>
        <taxon>Metazoa</taxon>
        <taxon>Ecdysozoa</taxon>
        <taxon>Nematoda</taxon>
        <taxon>Chromadorea</taxon>
        <taxon>Rhabditida</taxon>
        <taxon>Rhabditina</taxon>
        <taxon>Diplogasteromorpha</taxon>
        <taxon>Diplogasteroidea</taxon>
        <taxon>Neodiplogasteridae</taxon>
        <taxon>Pristionchus</taxon>
    </lineage>
</organism>
<dbReference type="AlphaFoldDB" id="A0AAN5I9P5"/>
<comment type="caution">
    <text evidence="2">The sequence shown here is derived from an EMBL/GenBank/DDBJ whole genome shotgun (WGS) entry which is preliminary data.</text>
</comment>
<name>A0AAN5I9P5_9BILA</name>
<feature type="signal peptide" evidence="1">
    <location>
        <begin position="1"/>
        <end position="18"/>
    </location>
</feature>